<protein>
    <recommendedName>
        <fullName evidence="3">VapC45 PIN like domain-containing protein</fullName>
    </recommendedName>
</protein>
<evidence type="ECO:0008006" key="3">
    <source>
        <dbReference type="Google" id="ProtNLM"/>
    </source>
</evidence>
<dbReference type="EMBL" id="CP002896">
    <property type="protein sequence ID" value="AEK40336.1"/>
    <property type="molecule type" value="Genomic_DNA"/>
</dbReference>
<dbReference type="KEGG" id="amn:RAM_09230"/>
<dbReference type="Proteomes" id="UP000006138">
    <property type="component" value="Chromosome"/>
</dbReference>
<sequence>MVLNRDAKIMERPDELAAYRSAKVHMFYLPGEATRDQLLHLVEFNLAEIITLSADRTPDVRKITGHGVERFVVRRRRR</sequence>
<organism evidence="1 2">
    <name type="scientific">Amycolatopsis mediterranei (strain S699)</name>
    <name type="common">Nocardia mediterranei</name>
    <dbReference type="NCBI Taxonomy" id="713604"/>
    <lineage>
        <taxon>Bacteria</taxon>
        <taxon>Bacillati</taxon>
        <taxon>Actinomycetota</taxon>
        <taxon>Actinomycetes</taxon>
        <taxon>Pseudonocardiales</taxon>
        <taxon>Pseudonocardiaceae</taxon>
        <taxon>Amycolatopsis</taxon>
    </lineage>
</organism>
<keyword evidence="2" id="KW-1185">Reference proteome</keyword>
<reference evidence="1 2" key="1">
    <citation type="journal article" date="2011" name="J. Bacteriol.">
        <title>Whole genome sequence of the rifamycin B-producing strain Amycolatopsis mediterranei S699.</title>
        <authorList>
            <person name="Verma M."/>
            <person name="Kaur J."/>
            <person name="Kumar M."/>
            <person name="Kumari K."/>
            <person name="Saxena A."/>
            <person name="Anand S."/>
            <person name="Nigam A."/>
            <person name="Ravi V."/>
            <person name="Raghuvanshi S."/>
            <person name="Khurana P."/>
            <person name="Tyagi A.K."/>
            <person name="Khurana J.P."/>
            <person name="Lal R."/>
        </authorList>
    </citation>
    <scope>NUCLEOTIDE SEQUENCE [LARGE SCALE GENOMIC DNA]</scope>
    <source>
        <strain evidence="1 2">S699</strain>
    </source>
</reference>
<evidence type="ECO:0000313" key="1">
    <source>
        <dbReference type="EMBL" id="AEK40336.1"/>
    </source>
</evidence>
<name>A0A9R0NTK7_AMYMS</name>
<dbReference type="AlphaFoldDB" id="A0A9R0NTK7"/>
<accession>A0A9R0NTK7</accession>
<proteinExistence type="predicted"/>
<gene>
    <name evidence="1" type="ordered locus">RAM_09230</name>
</gene>
<evidence type="ECO:0000313" key="2">
    <source>
        <dbReference type="Proteomes" id="UP000006138"/>
    </source>
</evidence>